<organism evidence="2 3">
    <name type="scientific">Massilia aerilata</name>
    <dbReference type="NCBI Taxonomy" id="453817"/>
    <lineage>
        <taxon>Bacteria</taxon>
        <taxon>Pseudomonadati</taxon>
        <taxon>Pseudomonadota</taxon>
        <taxon>Betaproteobacteria</taxon>
        <taxon>Burkholderiales</taxon>
        <taxon>Oxalobacteraceae</taxon>
        <taxon>Telluria group</taxon>
        <taxon>Massilia</taxon>
    </lineage>
</organism>
<dbReference type="EMBL" id="JBHSMZ010000014">
    <property type="protein sequence ID" value="MFC5550197.1"/>
    <property type="molecule type" value="Genomic_DNA"/>
</dbReference>
<sequence length="137" mass="15025">MLNRKFTNADINQLDWARRDRATMLRSLHAASAPRAPRQASSGWATDVTGNDPRSVRAYLAGKGDLRATWWNLFSAVYMAVVPAATLTHAMYAFHRFHHALTIGRLTFAAAVSATAADLERDGIVTAVRNSVAATER</sequence>
<dbReference type="Proteomes" id="UP001596086">
    <property type="component" value="Unassembled WGS sequence"/>
</dbReference>
<gene>
    <name evidence="2" type="ORF">ACFPO9_16910</name>
</gene>
<evidence type="ECO:0000256" key="1">
    <source>
        <dbReference type="SAM" id="Phobius"/>
    </source>
</evidence>
<reference evidence="3" key="1">
    <citation type="journal article" date="2019" name="Int. J. Syst. Evol. Microbiol.">
        <title>The Global Catalogue of Microorganisms (GCM) 10K type strain sequencing project: providing services to taxonomists for standard genome sequencing and annotation.</title>
        <authorList>
            <consortium name="The Broad Institute Genomics Platform"/>
            <consortium name="The Broad Institute Genome Sequencing Center for Infectious Disease"/>
            <person name="Wu L."/>
            <person name="Ma J."/>
        </authorList>
    </citation>
    <scope>NUCLEOTIDE SEQUENCE [LARGE SCALE GENOMIC DNA]</scope>
    <source>
        <strain evidence="3">CGMCC 4.5798</strain>
    </source>
</reference>
<keyword evidence="1" id="KW-0472">Membrane</keyword>
<protein>
    <submittedName>
        <fullName evidence="2">Uncharacterized protein</fullName>
    </submittedName>
</protein>
<evidence type="ECO:0000313" key="3">
    <source>
        <dbReference type="Proteomes" id="UP001596086"/>
    </source>
</evidence>
<evidence type="ECO:0000313" key="2">
    <source>
        <dbReference type="EMBL" id="MFC5550197.1"/>
    </source>
</evidence>
<proteinExistence type="predicted"/>
<keyword evidence="1" id="KW-0812">Transmembrane</keyword>
<name>A0ABW0S051_9BURK</name>
<feature type="transmembrane region" description="Helical" evidence="1">
    <location>
        <begin position="70"/>
        <end position="94"/>
    </location>
</feature>
<accession>A0ABW0S051</accession>
<dbReference type="RefSeq" id="WP_379772428.1">
    <property type="nucleotide sequence ID" value="NZ_JBHSMZ010000014.1"/>
</dbReference>
<keyword evidence="1" id="KW-1133">Transmembrane helix</keyword>
<comment type="caution">
    <text evidence="2">The sequence shown here is derived from an EMBL/GenBank/DDBJ whole genome shotgun (WGS) entry which is preliminary data.</text>
</comment>
<keyword evidence="3" id="KW-1185">Reference proteome</keyword>